<protein>
    <recommendedName>
        <fullName evidence="9">PAP-specific phosphatase, mitochondrial</fullName>
    </recommendedName>
</protein>
<dbReference type="InterPro" id="IPR000760">
    <property type="entry name" value="Inositol_monophosphatase-like"/>
</dbReference>
<dbReference type="InterPro" id="IPR051090">
    <property type="entry name" value="Inositol_monoP_superfamily"/>
</dbReference>
<sequence>MNLLHFAPPFPTVRFIHIHHHHRSRSTTTTTSPLSRARLFTVRASLPFPIQEAKYYRELEAAVDVVERACHLCVDVKSSLFSSDGRIVEKNDQTPVTVADFGVQALVSLELGKLFPSIPLVAEEDSAFVRSNNLEDPVVKAVTRQASAEDKPWTHDDVLKAIDRGGKEAFTFGTKPATYWVGLTSSYTVWDDHSPCMLVLVERGSQFSLFYGLLGVLDPIDGTRGFLKGSEALYVVGLALVVEGEIVLGVMGCPNWQYDSSNESTTEIQENRKNLAGSGIIMIAHIGCGVWTKRLSDMLYATTKMINGWTRCFVDGCCLIHEARFCAPDSQSSDSFPLSTTFSATTIADSAGNNQILLLPTCCGRFIFVSLIVKLYLPTYLLLLEIPIANLLQEGANSLPEFFYLPTSINA</sequence>
<accession>A0A7N2R5Q1</accession>
<dbReference type="EMBL" id="LRBV02000005">
    <property type="status" value="NOT_ANNOTATED_CDS"/>
    <property type="molecule type" value="Genomic_DNA"/>
</dbReference>
<evidence type="ECO:0000256" key="2">
    <source>
        <dbReference type="ARBA" id="ARBA00009759"/>
    </source>
</evidence>
<dbReference type="OMA" id="EARFCAP"/>
<dbReference type="GO" id="GO:0046872">
    <property type="term" value="F:metal ion binding"/>
    <property type="evidence" value="ECO:0007669"/>
    <property type="project" value="UniProtKB-KW"/>
</dbReference>
<dbReference type="PANTHER" id="PTHR43200">
    <property type="entry name" value="PHOSPHATASE"/>
    <property type="match status" value="1"/>
</dbReference>
<name>A0A7N2R5Q1_QUELO</name>
<dbReference type="PROSITE" id="PS00629">
    <property type="entry name" value="IMP_1"/>
    <property type="match status" value="1"/>
</dbReference>
<dbReference type="Pfam" id="PF00459">
    <property type="entry name" value="Inositol_P"/>
    <property type="match status" value="1"/>
</dbReference>
<dbReference type="GO" id="GO:0008441">
    <property type="term" value="F:3'(2'),5'-bisphosphate nucleotidase activity"/>
    <property type="evidence" value="ECO:0007669"/>
    <property type="project" value="TreeGrafter"/>
</dbReference>
<evidence type="ECO:0000256" key="6">
    <source>
        <dbReference type="PIRSR" id="PIRSR600760-2"/>
    </source>
</evidence>
<comment type="similarity">
    <text evidence="2">Belongs to the inositol monophosphatase superfamily.</text>
</comment>
<dbReference type="EnsemblPlants" id="QL05p081056:mrna">
    <property type="protein sequence ID" value="QL05p081056:mrna"/>
    <property type="gene ID" value="QL05p081056"/>
</dbReference>
<dbReference type="FunCoup" id="A0A7N2R5Q1">
    <property type="interactions" value="447"/>
</dbReference>
<feature type="binding site" evidence="6">
    <location>
        <position position="218"/>
    </location>
    <ligand>
        <name>Mg(2+)</name>
        <dbReference type="ChEBI" id="CHEBI:18420"/>
        <label>1</label>
        <note>catalytic</note>
    </ligand>
</feature>
<feature type="binding site" evidence="6">
    <location>
        <position position="123"/>
    </location>
    <ligand>
        <name>Mg(2+)</name>
        <dbReference type="ChEBI" id="CHEBI:18420"/>
        <label>1</label>
        <note>catalytic</note>
    </ligand>
</feature>
<evidence type="ECO:0000256" key="5">
    <source>
        <dbReference type="ARBA" id="ARBA00022842"/>
    </source>
</evidence>
<reference evidence="7" key="2">
    <citation type="submission" date="2021-01" db="UniProtKB">
        <authorList>
            <consortium name="EnsemblPlants"/>
        </authorList>
    </citation>
    <scope>IDENTIFICATION</scope>
</reference>
<feature type="binding site" evidence="6">
    <location>
        <position position="221"/>
    </location>
    <ligand>
        <name>Mg(2+)</name>
        <dbReference type="ChEBI" id="CHEBI:18420"/>
        <label>1</label>
        <note>catalytic</note>
    </ligand>
</feature>
<evidence type="ECO:0000313" key="7">
    <source>
        <dbReference type="EnsemblPlants" id="QL05p081056:mrna"/>
    </source>
</evidence>
<dbReference type="Proteomes" id="UP000594261">
    <property type="component" value="Chromosome 5"/>
</dbReference>
<dbReference type="Gene3D" id="3.30.540.10">
    <property type="entry name" value="Fructose-1,6-Bisphosphatase, subunit A, domain 1"/>
    <property type="match status" value="1"/>
</dbReference>
<keyword evidence="8" id="KW-1185">Reference proteome</keyword>
<dbReference type="GO" id="GO:0000103">
    <property type="term" value="P:sulfate assimilation"/>
    <property type="evidence" value="ECO:0007669"/>
    <property type="project" value="TreeGrafter"/>
</dbReference>
<evidence type="ECO:0000256" key="3">
    <source>
        <dbReference type="ARBA" id="ARBA00022723"/>
    </source>
</evidence>
<keyword evidence="3 6" id="KW-0479">Metal-binding</keyword>
<evidence type="ECO:0000256" key="4">
    <source>
        <dbReference type="ARBA" id="ARBA00022801"/>
    </source>
</evidence>
<feature type="binding site" evidence="6">
    <location>
        <position position="220"/>
    </location>
    <ligand>
        <name>Mg(2+)</name>
        <dbReference type="ChEBI" id="CHEBI:18420"/>
        <label>2</label>
    </ligand>
</feature>
<reference evidence="7 8" key="1">
    <citation type="journal article" date="2016" name="G3 (Bethesda)">
        <title>First Draft Assembly and Annotation of the Genome of a California Endemic Oak Quercus lobata Nee (Fagaceae).</title>
        <authorList>
            <person name="Sork V.L."/>
            <person name="Fitz-Gibbon S.T."/>
            <person name="Puiu D."/>
            <person name="Crepeau M."/>
            <person name="Gugger P.F."/>
            <person name="Sherman R."/>
            <person name="Stevens K."/>
            <person name="Langley C.H."/>
            <person name="Pellegrini M."/>
            <person name="Salzberg S.L."/>
        </authorList>
    </citation>
    <scope>NUCLEOTIDE SEQUENCE [LARGE SCALE GENOMIC DNA]</scope>
    <source>
        <strain evidence="7 8">cv. SW786</strain>
    </source>
</reference>
<proteinExistence type="inferred from homology"/>
<dbReference type="InParanoid" id="A0A7N2R5Q1"/>
<organism evidence="7 8">
    <name type="scientific">Quercus lobata</name>
    <name type="common">Valley oak</name>
    <dbReference type="NCBI Taxonomy" id="97700"/>
    <lineage>
        <taxon>Eukaryota</taxon>
        <taxon>Viridiplantae</taxon>
        <taxon>Streptophyta</taxon>
        <taxon>Embryophyta</taxon>
        <taxon>Tracheophyta</taxon>
        <taxon>Spermatophyta</taxon>
        <taxon>Magnoliopsida</taxon>
        <taxon>eudicotyledons</taxon>
        <taxon>Gunneridae</taxon>
        <taxon>Pentapetalae</taxon>
        <taxon>rosids</taxon>
        <taxon>fabids</taxon>
        <taxon>Fagales</taxon>
        <taxon>Fagaceae</taxon>
        <taxon>Quercus</taxon>
    </lineage>
</organism>
<keyword evidence="5 6" id="KW-0460">Magnesium</keyword>
<dbReference type="Gramene" id="QL05p081056:mrna">
    <property type="protein sequence ID" value="QL05p081056:mrna"/>
    <property type="gene ID" value="QL05p081056"/>
</dbReference>
<dbReference type="InterPro" id="IPR020583">
    <property type="entry name" value="Inositol_monoP_metal-BS"/>
</dbReference>
<evidence type="ECO:0008006" key="9">
    <source>
        <dbReference type="Google" id="ProtNLM"/>
    </source>
</evidence>
<comment type="cofactor">
    <cofactor evidence="1 6">
        <name>Mg(2+)</name>
        <dbReference type="ChEBI" id="CHEBI:18420"/>
    </cofactor>
</comment>
<dbReference type="AlphaFoldDB" id="A0A7N2R5Q1"/>
<dbReference type="PANTHER" id="PTHR43200:SF4">
    <property type="entry name" value="PAP-SPECIFIC PHOSPHATASE, MITOCHONDRIAL-RELATED"/>
    <property type="match status" value="1"/>
</dbReference>
<evidence type="ECO:0000256" key="1">
    <source>
        <dbReference type="ARBA" id="ARBA00001946"/>
    </source>
</evidence>
<dbReference type="SUPFAM" id="SSF56655">
    <property type="entry name" value="Carbohydrate phosphatase"/>
    <property type="match status" value="1"/>
</dbReference>
<keyword evidence="4" id="KW-0378">Hydrolase</keyword>
<evidence type="ECO:0000313" key="8">
    <source>
        <dbReference type="Proteomes" id="UP000594261"/>
    </source>
</evidence>